<proteinExistence type="predicted"/>
<evidence type="ECO:0000313" key="1">
    <source>
        <dbReference type="EMBL" id="KAI4871122.1"/>
    </source>
</evidence>
<reference evidence="1 2" key="1">
    <citation type="journal article" date="2022" name="New Phytol.">
        <title>Ecological generalism drives hyperdiversity of secondary metabolite gene clusters in xylarialean endophytes.</title>
        <authorList>
            <person name="Franco M.E.E."/>
            <person name="Wisecaver J.H."/>
            <person name="Arnold A.E."/>
            <person name="Ju Y.M."/>
            <person name="Slot J.C."/>
            <person name="Ahrendt S."/>
            <person name="Moore L.P."/>
            <person name="Eastman K.E."/>
            <person name="Scott K."/>
            <person name="Konkel Z."/>
            <person name="Mondo S.J."/>
            <person name="Kuo A."/>
            <person name="Hayes R.D."/>
            <person name="Haridas S."/>
            <person name="Andreopoulos B."/>
            <person name="Riley R."/>
            <person name="LaButti K."/>
            <person name="Pangilinan J."/>
            <person name="Lipzen A."/>
            <person name="Amirebrahimi M."/>
            <person name="Yan J."/>
            <person name="Adam C."/>
            <person name="Keymanesh K."/>
            <person name="Ng V."/>
            <person name="Louie K."/>
            <person name="Northen T."/>
            <person name="Drula E."/>
            <person name="Henrissat B."/>
            <person name="Hsieh H.M."/>
            <person name="Youens-Clark K."/>
            <person name="Lutzoni F."/>
            <person name="Miadlikowska J."/>
            <person name="Eastwood D.C."/>
            <person name="Hamelin R.C."/>
            <person name="Grigoriev I.V."/>
            <person name="U'Ren J.M."/>
        </authorList>
    </citation>
    <scope>NUCLEOTIDE SEQUENCE [LARGE SCALE GENOMIC DNA]</scope>
    <source>
        <strain evidence="1 2">CBS 119005</strain>
    </source>
</reference>
<keyword evidence="2" id="KW-1185">Reference proteome</keyword>
<evidence type="ECO:0000313" key="2">
    <source>
        <dbReference type="Proteomes" id="UP001497700"/>
    </source>
</evidence>
<organism evidence="1 2">
    <name type="scientific">Hypoxylon rubiginosum</name>
    <dbReference type="NCBI Taxonomy" id="110542"/>
    <lineage>
        <taxon>Eukaryota</taxon>
        <taxon>Fungi</taxon>
        <taxon>Dikarya</taxon>
        <taxon>Ascomycota</taxon>
        <taxon>Pezizomycotina</taxon>
        <taxon>Sordariomycetes</taxon>
        <taxon>Xylariomycetidae</taxon>
        <taxon>Xylariales</taxon>
        <taxon>Hypoxylaceae</taxon>
        <taxon>Hypoxylon</taxon>
    </lineage>
</organism>
<comment type="caution">
    <text evidence="1">The sequence shown here is derived from an EMBL/GenBank/DDBJ whole genome shotgun (WGS) entry which is preliminary data.</text>
</comment>
<dbReference type="Proteomes" id="UP001497700">
    <property type="component" value="Unassembled WGS sequence"/>
</dbReference>
<name>A0ACB9ZHX7_9PEZI</name>
<accession>A0ACB9ZHX7</accession>
<sequence length="211" mass="22415">MQQYIRLAALAAFLLCQTRLAASYDAPHIWPLDPWKINSLQVTAPAPGHPGTVMSIALAIENPNTVSAGPAPHASGGGYLSFAPSAANCTTSAAASGGALVYTQARCAETTEFSYGAFAVGGVVADPRRFELAFNLNYNVTRWGSVWYKVYDAAARFEVGVNLAEGVYDRESGTYSYELMRNSTPVLVRPTMTECKGYCQMPPTNASAGAA</sequence>
<protein>
    <submittedName>
        <fullName evidence="1">Uncharacterized protein</fullName>
    </submittedName>
</protein>
<gene>
    <name evidence="1" type="ORF">F4820DRAFT_463330</name>
</gene>
<dbReference type="EMBL" id="MU393421">
    <property type="protein sequence ID" value="KAI4871122.1"/>
    <property type="molecule type" value="Genomic_DNA"/>
</dbReference>